<dbReference type="EMBL" id="JAIWYP010000007">
    <property type="protein sequence ID" value="KAH3797032.1"/>
    <property type="molecule type" value="Genomic_DNA"/>
</dbReference>
<accession>A0A9D4J6H5</accession>
<protein>
    <recommendedName>
        <fullName evidence="2">Tyrosine-protein kinase ephrin type A/B receptor-like domain-containing protein</fullName>
    </recommendedName>
</protein>
<feature type="region of interest" description="Disordered" evidence="1">
    <location>
        <begin position="386"/>
        <end position="426"/>
    </location>
</feature>
<dbReference type="SMART" id="SM01411">
    <property type="entry name" value="Ephrin_rec_like"/>
    <property type="match status" value="1"/>
</dbReference>
<feature type="compositionally biased region" description="Polar residues" evidence="1">
    <location>
        <begin position="1089"/>
        <end position="1101"/>
    </location>
</feature>
<dbReference type="Gene3D" id="2.10.50.10">
    <property type="entry name" value="Tumor Necrosis Factor Receptor, subunit A, domain 2"/>
    <property type="match status" value="1"/>
</dbReference>
<feature type="compositionally biased region" description="Polar residues" evidence="1">
    <location>
        <begin position="651"/>
        <end position="666"/>
    </location>
</feature>
<evidence type="ECO:0000313" key="3">
    <source>
        <dbReference type="EMBL" id="KAH3797032.1"/>
    </source>
</evidence>
<feature type="compositionally biased region" description="Low complexity" evidence="1">
    <location>
        <begin position="723"/>
        <end position="739"/>
    </location>
</feature>
<feature type="region of interest" description="Disordered" evidence="1">
    <location>
        <begin position="831"/>
        <end position="857"/>
    </location>
</feature>
<dbReference type="SUPFAM" id="SSF57184">
    <property type="entry name" value="Growth factor receptor domain"/>
    <property type="match status" value="1"/>
</dbReference>
<organism evidence="3 4">
    <name type="scientific">Dreissena polymorpha</name>
    <name type="common">Zebra mussel</name>
    <name type="synonym">Mytilus polymorpha</name>
    <dbReference type="NCBI Taxonomy" id="45954"/>
    <lineage>
        <taxon>Eukaryota</taxon>
        <taxon>Metazoa</taxon>
        <taxon>Spiralia</taxon>
        <taxon>Lophotrochozoa</taxon>
        <taxon>Mollusca</taxon>
        <taxon>Bivalvia</taxon>
        <taxon>Autobranchia</taxon>
        <taxon>Heteroconchia</taxon>
        <taxon>Euheterodonta</taxon>
        <taxon>Imparidentia</taxon>
        <taxon>Neoheterodontei</taxon>
        <taxon>Myida</taxon>
        <taxon>Dreissenoidea</taxon>
        <taxon>Dreissenidae</taxon>
        <taxon>Dreissena</taxon>
    </lineage>
</organism>
<feature type="region of interest" description="Disordered" evidence="1">
    <location>
        <begin position="631"/>
        <end position="739"/>
    </location>
</feature>
<evidence type="ECO:0000259" key="2">
    <source>
        <dbReference type="Pfam" id="PF07699"/>
    </source>
</evidence>
<sequence length="1110" mass="122821">MYGKACPGNSTEVTPCFMRECPECEAPIIDGIGQCDLHDDLCEASCPLGYILPRGQQKQTFQCGQSTNFTWNPFQRLPICSPSFRPESYSVTMMIEYASPLPCSGVAMAIEEVTTVVKGLRCSKESASCSTDVKLSGCADARRKRETRSTSLGIVLSIPLSLTGDFNLPLYYETGKVTDTLLEAMTALNVLESTVRDVKSDLHVFSVTIDMVKYNVANFTVSAHTHCGAGFVPVEAVCAQCQKGTYMVVDKCRYCPVGQYQNATGQNACVPCPSNQATWTVGSRDSTECFVPPPSPLQEDTAWILIVAVAGGAGFLVMVMTLCVARYLYVSGRDRKRYDLEVDEISLYTDFPDLSYNTFFKRRQVVGFDSDGFPVVKNFRSHNGDVKHSIDAQEDSEDEESVSSELQMSTTRDHLAYPEPEGSETPFSYDPCRAAWNDNYVIPYEYPVMEQWDFPKIGHPMRYRIPGRTHLQNIYPLQQFGLMGEFCSRTRKEPPLPENLPVSNKLPQLMHRPEEKLSMKQIFKQAFGITSPHEEEHEQMIEINAKRALLGMPQMPPLPFKNKPSEPKFEHPPSKPLLDPKPFLWTRPARGQHVIDKGPDDYDRQEMALTKKILPAIRTASVLTPKSVNDLTNSPYRTTVRKSSDKPVINGATQSKRNNSSNQEYTKQIPHTKDPTSASTPIDAIILGRQSENVPSGRKSVTIHENFTPRKRPLTPLSIRRPSFSNSSASDISNTSTSNLPYSTNTKTSVDAVKTIPLRPVAYLPSDATDTYQPVSVTKRSLTPLNIPKPILHPEVAAKRTVPARPLAYLPSDAADTHQPMLAAGYTSQPMSVSADTSQPMSVSADTSQPMSVSADNSQPMPIVADSSQPMSVVADTYQSMSVVADTYQTMSVALSPVTEDTYQHISVTKRSLTPVEHPKPVLHPGVAVKRTVPARPLAYLPSDVVDTSRPMSIVAEKSQQKSVVSDIYEPMSFVPDTYLPMSIARLQVAADTYQPISVTKRSITPLEHPQPVLHPGVAVKRTAYHTPSTPNEPLKCIRPPSSFRYSLVPTPTFVNEQDFAARRRRDIESRVSYDMDGGIETLVGGQGFTMTSQPPESTAQPGRKGYLRP</sequence>
<dbReference type="InterPro" id="IPR009030">
    <property type="entry name" value="Growth_fac_rcpt_cys_sf"/>
</dbReference>
<comment type="caution">
    <text evidence="3">The sequence shown here is derived from an EMBL/GenBank/DDBJ whole genome shotgun (WGS) entry which is preliminary data.</text>
</comment>
<dbReference type="AlphaFoldDB" id="A0A9D4J6H5"/>
<reference evidence="3" key="2">
    <citation type="submission" date="2020-11" db="EMBL/GenBank/DDBJ databases">
        <authorList>
            <person name="McCartney M.A."/>
            <person name="Auch B."/>
            <person name="Kono T."/>
            <person name="Mallez S."/>
            <person name="Becker A."/>
            <person name="Gohl D.M."/>
            <person name="Silverstein K.A.T."/>
            <person name="Koren S."/>
            <person name="Bechman K.B."/>
            <person name="Herman A."/>
            <person name="Abrahante J.E."/>
            <person name="Garbe J."/>
        </authorList>
    </citation>
    <scope>NUCLEOTIDE SEQUENCE</scope>
    <source>
        <strain evidence="3">Duluth1</strain>
        <tissue evidence="3">Whole animal</tissue>
    </source>
</reference>
<evidence type="ECO:0000313" key="4">
    <source>
        <dbReference type="Proteomes" id="UP000828390"/>
    </source>
</evidence>
<name>A0A9D4J6H5_DREPO</name>
<dbReference type="InterPro" id="IPR011641">
    <property type="entry name" value="Tyr-kin_ephrin_A/B_rcpt-like"/>
</dbReference>
<feature type="compositionally biased region" description="Acidic residues" evidence="1">
    <location>
        <begin position="392"/>
        <end position="402"/>
    </location>
</feature>
<gene>
    <name evidence="3" type="ORF">DPMN_150608</name>
</gene>
<dbReference type="Proteomes" id="UP000828390">
    <property type="component" value="Unassembled WGS sequence"/>
</dbReference>
<keyword evidence="4" id="KW-1185">Reference proteome</keyword>
<feature type="domain" description="Tyrosine-protein kinase ephrin type A/B receptor-like" evidence="2">
    <location>
        <begin position="245"/>
        <end position="289"/>
    </location>
</feature>
<feature type="region of interest" description="Disordered" evidence="1">
    <location>
        <begin position="1086"/>
        <end position="1110"/>
    </location>
</feature>
<proteinExistence type="predicted"/>
<reference evidence="3" key="1">
    <citation type="journal article" date="2019" name="bioRxiv">
        <title>The Genome of the Zebra Mussel, Dreissena polymorpha: A Resource for Invasive Species Research.</title>
        <authorList>
            <person name="McCartney M.A."/>
            <person name="Auch B."/>
            <person name="Kono T."/>
            <person name="Mallez S."/>
            <person name="Zhang Y."/>
            <person name="Obille A."/>
            <person name="Becker A."/>
            <person name="Abrahante J.E."/>
            <person name="Garbe J."/>
            <person name="Badalamenti J.P."/>
            <person name="Herman A."/>
            <person name="Mangelson H."/>
            <person name="Liachko I."/>
            <person name="Sullivan S."/>
            <person name="Sone E.D."/>
            <person name="Koren S."/>
            <person name="Silverstein K.A.T."/>
            <person name="Beckman K.B."/>
            <person name="Gohl D.M."/>
        </authorList>
    </citation>
    <scope>NUCLEOTIDE SEQUENCE</scope>
    <source>
        <strain evidence="3">Duluth1</strain>
        <tissue evidence="3">Whole animal</tissue>
    </source>
</reference>
<evidence type="ECO:0000256" key="1">
    <source>
        <dbReference type="SAM" id="MobiDB-lite"/>
    </source>
</evidence>
<dbReference type="Pfam" id="PF07699">
    <property type="entry name" value="Ephrin_rec_like"/>
    <property type="match status" value="1"/>
</dbReference>